<evidence type="ECO:0000313" key="3">
    <source>
        <dbReference type="Proteomes" id="UP001138961"/>
    </source>
</evidence>
<comment type="caution">
    <text evidence="2">The sequence shown here is derived from an EMBL/GenBank/DDBJ whole genome shotgun (WGS) entry which is preliminary data.</text>
</comment>
<feature type="domain" description="Amidase" evidence="1">
    <location>
        <begin position="26"/>
        <end position="430"/>
    </location>
</feature>
<dbReference type="InterPro" id="IPR036928">
    <property type="entry name" value="AS_sf"/>
</dbReference>
<dbReference type="InterPro" id="IPR020556">
    <property type="entry name" value="Amidase_CS"/>
</dbReference>
<dbReference type="InterPro" id="IPR000120">
    <property type="entry name" value="Amidase"/>
</dbReference>
<accession>A0ABS8BTR3</accession>
<proteinExistence type="predicted"/>
<dbReference type="PANTHER" id="PTHR11895">
    <property type="entry name" value="TRANSAMIDASE"/>
    <property type="match status" value="1"/>
</dbReference>
<dbReference type="RefSeq" id="WP_226747950.1">
    <property type="nucleotide sequence ID" value="NZ_JAJATZ010000003.1"/>
</dbReference>
<dbReference type="EMBL" id="JAJATZ010000003">
    <property type="protein sequence ID" value="MCB5199135.1"/>
    <property type="molecule type" value="Genomic_DNA"/>
</dbReference>
<dbReference type="PROSITE" id="PS00571">
    <property type="entry name" value="AMIDASES"/>
    <property type="match status" value="1"/>
</dbReference>
<dbReference type="Gene3D" id="3.90.1300.10">
    <property type="entry name" value="Amidase signature (AS) domain"/>
    <property type="match status" value="1"/>
</dbReference>
<dbReference type="PANTHER" id="PTHR11895:SF176">
    <property type="entry name" value="AMIDASE AMID-RELATED"/>
    <property type="match status" value="1"/>
</dbReference>
<dbReference type="SUPFAM" id="SSF75304">
    <property type="entry name" value="Amidase signature (AS) enzymes"/>
    <property type="match status" value="1"/>
</dbReference>
<dbReference type="Proteomes" id="UP001138961">
    <property type="component" value="Unassembled WGS sequence"/>
</dbReference>
<dbReference type="InterPro" id="IPR023631">
    <property type="entry name" value="Amidase_dom"/>
</dbReference>
<name>A0ABS8BTR3_9RHOB</name>
<reference evidence="2" key="1">
    <citation type="submission" date="2021-10" db="EMBL/GenBank/DDBJ databases">
        <title>Loktanella gaetbuli sp. nov., isolated from a tidal flat.</title>
        <authorList>
            <person name="Park S."/>
            <person name="Yoon J.-H."/>
        </authorList>
    </citation>
    <scope>NUCLEOTIDE SEQUENCE</scope>
    <source>
        <strain evidence="2">TSTF-M6</strain>
    </source>
</reference>
<evidence type="ECO:0000259" key="1">
    <source>
        <dbReference type="Pfam" id="PF01425"/>
    </source>
</evidence>
<evidence type="ECO:0000313" key="2">
    <source>
        <dbReference type="EMBL" id="MCB5199135.1"/>
    </source>
</evidence>
<gene>
    <name evidence="2" type="ORF">LGQ03_07765</name>
</gene>
<sequence length="441" mass="46536">MDDWRWMTAEALGQSIAAGGIDPIDLCEVFLKAIAEHPDAKRIYTTVTENRARAEAKAASARAASGLRRGPLDGVPVSWKDLFDSAGTVTEAGTRVLAGRVPQRDAHVLQNATAAGLVCLGKTHMSEIAFSGLGINPITATPPNRNNHDAVPGGSSSGAAASVAFGLAAAAIGSDTGGSVRIPAAWNDLTGFKTTHGRLPLDGTVPLCLTFDTIGPLCRSVTDAALLVAALEGSRAPDLTAPRRDLNLAILDTVAMHDLAPEPRTAFDAAVRDLKRAGATVSHLKFAPLEEAFGFAGPLYTADAWAWWRDLITGHPGVMFAQIEERVTAGRDVTAADYISNWTRLRDIRTAFATAAAPYDALLMPTASILPPEVARLMADNDYYKVQNLAALRNTRIANLMDLPAVTLPTATKSCGIMLCGQKGRDDALLRVARAAELALA</sequence>
<dbReference type="Pfam" id="PF01425">
    <property type="entry name" value="Amidase"/>
    <property type="match status" value="1"/>
</dbReference>
<organism evidence="2 3">
    <name type="scientific">Loktanella gaetbuli</name>
    <dbReference type="NCBI Taxonomy" id="2881335"/>
    <lineage>
        <taxon>Bacteria</taxon>
        <taxon>Pseudomonadati</taxon>
        <taxon>Pseudomonadota</taxon>
        <taxon>Alphaproteobacteria</taxon>
        <taxon>Rhodobacterales</taxon>
        <taxon>Roseobacteraceae</taxon>
        <taxon>Loktanella</taxon>
    </lineage>
</organism>
<protein>
    <submittedName>
        <fullName evidence="2">Amidase</fullName>
    </submittedName>
</protein>
<keyword evidence="3" id="KW-1185">Reference proteome</keyword>